<feature type="domain" description="Guanylate cyclase" evidence="8">
    <location>
        <begin position="283"/>
        <end position="428"/>
    </location>
</feature>
<dbReference type="EMBL" id="HBIP01006112">
    <property type="protein sequence ID" value="CAE0488047.1"/>
    <property type="molecule type" value="Transcribed_RNA"/>
</dbReference>
<accession>A0A7S3QNB5</accession>
<dbReference type="GO" id="GO:0004016">
    <property type="term" value="F:adenylate cyclase activity"/>
    <property type="evidence" value="ECO:0007669"/>
    <property type="project" value="TreeGrafter"/>
</dbReference>
<dbReference type="GO" id="GO:0000166">
    <property type="term" value="F:nucleotide binding"/>
    <property type="evidence" value="ECO:0007669"/>
    <property type="project" value="UniProtKB-KW"/>
</dbReference>
<evidence type="ECO:0000259" key="8">
    <source>
        <dbReference type="PROSITE" id="PS50125"/>
    </source>
</evidence>
<evidence type="ECO:0000256" key="7">
    <source>
        <dbReference type="SAM" id="MobiDB-lite"/>
    </source>
</evidence>
<dbReference type="SMART" id="SM00044">
    <property type="entry name" value="CYCc"/>
    <property type="match status" value="1"/>
</dbReference>
<dbReference type="PANTHER" id="PTHR11920:SF335">
    <property type="entry name" value="GUANYLATE CYCLASE"/>
    <property type="match status" value="1"/>
</dbReference>
<evidence type="ECO:0000313" key="9">
    <source>
        <dbReference type="EMBL" id="CAE0488047.1"/>
    </source>
</evidence>
<evidence type="ECO:0000256" key="6">
    <source>
        <dbReference type="ARBA" id="ARBA00023239"/>
    </source>
</evidence>
<gene>
    <name evidence="9" type="ORF">DTER00134_LOCUS3110</name>
</gene>
<keyword evidence="2" id="KW-0812">Transmembrane</keyword>
<dbReference type="InterPro" id="IPR050401">
    <property type="entry name" value="Cyclic_nucleotide_synthase"/>
</dbReference>
<proteinExistence type="predicted"/>
<dbReference type="InterPro" id="IPR001054">
    <property type="entry name" value="A/G_cyclase"/>
</dbReference>
<protein>
    <recommendedName>
        <fullName evidence="8">Guanylate cyclase domain-containing protein</fullName>
    </recommendedName>
</protein>
<dbReference type="GO" id="GO:0007168">
    <property type="term" value="P:receptor guanylyl cyclase signaling pathway"/>
    <property type="evidence" value="ECO:0007669"/>
    <property type="project" value="TreeGrafter"/>
</dbReference>
<dbReference type="GO" id="GO:0035556">
    <property type="term" value="P:intracellular signal transduction"/>
    <property type="evidence" value="ECO:0007669"/>
    <property type="project" value="InterPro"/>
</dbReference>
<organism evidence="9">
    <name type="scientific">Dunaliella tertiolecta</name>
    <name type="common">Green alga</name>
    <dbReference type="NCBI Taxonomy" id="3047"/>
    <lineage>
        <taxon>Eukaryota</taxon>
        <taxon>Viridiplantae</taxon>
        <taxon>Chlorophyta</taxon>
        <taxon>core chlorophytes</taxon>
        <taxon>Chlorophyceae</taxon>
        <taxon>CS clade</taxon>
        <taxon>Chlamydomonadales</taxon>
        <taxon>Dunaliellaceae</taxon>
        <taxon>Dunaliella</taxon>
    </lineage>
</organism>
<dbReference type="SUPFAM" id="SSF55073">
    <property type="entry name" value="Nucleotide cyclase"/>
    <property type="match status" value="1"/>
</dbReference>
<dbReference type="PROSITE" id="PS50125">
    <property type="entry name" value="GUANYLATE_CYCLASE_2"/>
    <property type="match status" value="1"/>
</dbReference>
<keyword evidence="3" id="KW-0547">Nucleotide-binding</keyword>
<comment type="subcellular location">
    <subcellularLocation>
        <location evidence="1">Membrane</location>
    </subcellularLocation>
</comment>
<dbReference type="Gene3D" id="3.30.70.1230">
    <property type="entry name" value="Nucleotide cyclase"/>
    <property type="match status" value="1"/>
</dbReference>
<keyword evidence="6" id="KW-0456">Lyase</keyword>
<evidence type="ECO:0000256" key="4">
    <source>
        <dbReference type="ARBA" id="ARBA00022989"/>
    </source>
</evidence>
<dbReference type="GO" id="GO:0004383">
    <property type="term" value="F:guanylate cyclase activity"/>
    <property type="evidence" value="ECO:0007669"/>
    <property type="project" value="TreeGrafter"/>
</dbReference>
<sequence>MSGKAMEWLMLSEGGALDDSIPGNRRTVSFLKSLSEQMQEDPDCEDAINQGAGLSTSPRPRRSSPGRKHNTTAGTQHIFSRSQASWSGCSSMPSLEGTHSPRKQLSSLAANQHTYQRKLSGSQGTSSGLRIGQSLDSCQIDECARNPKEVSFSEDVHRTPVPCSSVLNQLPIDEAEIEGGGFLHGSEQLSIEIARPPIETFSFDIVVAQLRPQEGLRSPFLVVITNTTEHLQVRATLSSLAESQLELISSIMPQHAVQFLALESTAAVPEHVGRLARAHKGVTLMFMDICGFTAMCKEVEPVEVMVFLNKLFSLFDQLTDIHGVHKVETAGDCYIVSGGIMSPKHAASGWGLVVEEEQVDPAESAKRVMEFAKALLEVAKQVQMPDTQQPVRVRVGLHTGDVVSGLIGSKLPKFSIFGDTMNTASRMESTGVPCRIHVSEATHKLLMHEKWEPTGGVEVKGKGIMQTYLWVPDPTSGPLQKVQTGRLPAVTSEMLPCTLIKTTQALFQQLSISLPVCPSSEQRLSPQLQGSLLVTIDDAQEQ</sequence>
<dbReference type="GO" id="GO:0001653">
    <property type="term" value="F:peptide receptor activity"/>
    <property type="evidence" value="ECO:0007669"/>
    <property type="project" value="TreeGrafter"/>
</dbReference>
<keyword evidence="4" id="KW-1133">Transmembrane helix</keyword>
<dbReference type="AlphaFoldDB" id="A0A7S3QNB5"/>
<dbReference type="GO" id="GO:0005886">
    <property type="term" value="C:plasma membrane"/>
    <property type="evidence" value="ECO:0007669"/>
    <property type="project" value="TreeGrafter"/>
</dbReference>
<reference evidence="9" key="1">
    <citation type="submission" date="2021-01" db="EMBL/GenBank/DDBJ databases">
        <authorList>
            <person name="Corre E."/>
            <person name="Pelletier E."/>
            <person name="Niang G."/>
            <person name="Scheremetjew M."/>
            <person name="Finn R."/>
            <person name="Kale V."/>
            <person name="Holt S."/>
            <person name="Cochrane G."/>
            <person name="Meng A."/>
            <person name="Brown T."/>
            <person name="Cohen L."/>
        </authorList>
    </citation>
    <scope>NUCLEOTIDE SEQUENCE</scope>
    <source>
        <strain evidence="9">CCMP1320</strain>
    </source>
</reference>
<evidence type="ECO:0000256" key="1">
    <source>
        <dbReference type="ARBA" id="ARBA00004370"/>
    </source>
</evidence>
<evidence type="ECO:0000256" key="2">
    <source>
        <dbReference type="ARBA" id="ARBA00022692"/>
    </source>
</evidence>
<dbReference type="InterPro" id="IPR029787">
    <property type="entry name" value="Nucleotide_cyclase"/>
</dbReference>
<keyword evidence="5" id="KW-0472">Membrane</keyword>
<feature type="compositionally biased region" description="Basic residues" evidence="7">
    <location>
        <begin position="59"/>
        <end position="70"/>
    </location>
</feature>
<dbReference type="PANTHER" id="PTHR11920">
    <property type="entry name" value="GUANYLYL CYCLASE"/>
    <property type="match status" value="1"/>
</dbReference>
<dbReference type="Pfam" id="PF00211">
    <property type="entry name" value="Guanylate_cyc"/>
    <property type="match status" value="1"/>
</dbReference>
<name>A0A7S3QNB5_DUNTE</name>
<dbReference type="CDD" id="cd07302">
    <property type="entry name" value="CHD"/>
    <property type="match status" value="1"/>
</dbReference>
<evidence type="ECO:0000256" key="3">
    <source>
        <dbReference type="ARBA" id="ARBA00022741"/>
    </source>
</evidence>
<evidence type="ECO:0000256" key="5">
    <source>
        <dbReference type="ARBA" id="ARBA00023136"/>
    </source>
</evidence>
<feature type="region of interest" description="Disordered" evidence="7">
    <location>
        <begin position="35"/>
        <end position="102"/>
    </location>
</feature>
<feature type="compositionally biased region" description="Polar residues" evidence="7">
    <location>
        <begin position="71"/>
        <end position="93"/>
    </location>
</feature>